<gene>
    <name evidence="1" type="ORF">A2Y67_02540</name>
</gene>
<accession>A0A1G1XRS0</accession>
<evidence type="ECO:0000313" key="1">
    <source>
        <dbReference type="EMBL" id="OGY42773.1"/>
    </source>
</evidence>
<evidence type="ECO:0000313" key="2">
    <source>
        <dbReference type="Proteomes" id="UP000176260"/>
    </source>
</evidence>
<dbReference type="AlphaFoldDB" id="A0A1G1XRS0"/>
<sequence length="85" mass="10221">MPEIDHCVHLRDLLAAQRTILEKHLSEHKWFRHIPDEEEGKEDFIREFGWVMREFYCGFACPDRFECEIAQEYLPKDAKKGQPQT</sequence>
<dbReference type="Proteomes" id="UP000176260">
    <property type="component" value="Unassembled WGS sequence"/>
</dbReference>
<name>A0A1G1XRS0_9BACT</name>
<comment type="caution">
    <text evidence="1">The sequence shown here is derived from an EMBL/GenBank/DDBJ whole genome shotgun (WGS) entry which is preliminary data.</text>
</comment>
<reference evidence="1 2" key="1">
    <citation type="journal article" date="2016" name="Nat. Commun.">
        <title>Thousands of microbial genomes shed light on interconnected biogeochemical processes in an aquifer system.</title>
        <authorList>
            <person name="Anantharaman K."/>
            <person name="Brown C.T."/>
            <person name="Hug L.A."/>
            <person name="Sharon I."/>
            <person name="Castelle C.J."/>
            <person name="Probst A.J."/>
            <person name="Thomas B.C."/>
            <person name="Singh A."/>
            <person name="Wilkins M.J."/>
            <person name="Karaoz U."/>
            <person name="Brodie E.L."/>
            <person name="Williams K.H."/>
            <person name="Hubbard S.S."/>
            <person name="Banfield J.F."/>
        </authorList>
    </citation>
    <scope>NUCLEOTIDE SEQUENCE [LARGE SCALE GENOMIC DNA]</scope>
</reference>
<dbReference type="EMBL" id="MHIA01000007">
    <property type="protein sequence ID" value="OGY42773.1"/>
    <property type="molecule type" value="Genomic_DNA"/>
</dbReference>
<protein>
    <submittedName>
        <fullName evidence="1">Uncharacterized protein</fullName>
    </submittedName>
</protein>
<proteinExistence type="predicted"/>
<organism evidence="1 2">
    <name type="scientific">Candidatus Buchananbacteria bacterium RBG_13_39_9</name>
    <dbReference type="NCBI Taxonomy" id="1797531"/>
    <lineage>
        <taxon>Bacteria</taxon>
        <taxon>Candidatus Buchananiibacteriota</taxon>
    </lineage>
</organism>